<evidence type="ECO:0000313" key="2">
    <source>
        <dbReference type="Proteomes" id="UP000236291"/>
    </source>
</evidence>
<comment type="caution">
    <text evidence="1">The sequence shown here is derived from an EMBL/GenBank/DDBJ whole genome shotgun (WGS) entry which is preliminary data.</text>
</comment>
<dbReference type="EMBL" id="ASHM01073184">
    <property type="protein sequence ID" value="PNX55882.1"/>
    <property type="molecule type" value="Genomic_DNA"/>
</dbReference>
<dbReference type="AlphaFoldDB" id="A0A2K3JPB2"/>
<evidence type="ECO:0000313" key="1">
    <source>
        <dbReference type="EMBL" id="PNX55882.1"/>
    </source>
</evidence>
<reference evidence="1 2" key="1">
    <citation type="journal article" date="2014" name="Am. J. Bot.">
        <title>Genome assembly and annotation for red clover (Trifolium pratense; Fabaceae).</title>
        <authorList>
            <person name="Istvanek J."/>
            <person name="Jaros M."/>
            <person name="Krenek A."/>
            <person name="Repkova J."/>
        </authorList>
    </citation>
    <scope>NUCLEOTIDE SEQUENCE [LARGE SCALE GENOMIC DNA]</scope>
    <source>
        <strain evidence="2">cv. Tatra</strain>
        <tissue evidence="1">Young leaves</tissue>
    </source>
</reference>
<protein>
    <submittedName>
        <fullName evidence="1">Uncharacterized protein</fullName>
    </submittedName>
</protein>
<accession>A0A2K3JPB2</accession>
<proteinExistence type="predicted"/>
<reference evidence="1 2" key="2">
    <citation type="journal article" date="2017" name="Front. Plant Sci.">
        <title>Gene Classification and Mining of Molecular Markers Useful in Red Clover (Trifolium pratense) Breeding.</title>
        <authorList>
            <person name="Istvanek J."/>
            <person name="Dluhosova J."/>
            <person name="Dluhos P."/>
            <person name="Patkova L."/>
            <person name="Nedelnik J."/>
            <person name="Repkova J."/>
        </authorList>
    </citation>
    <scope>NUCLEOTIDE SEQUENCE [LARGE SCALE GENOMIC DNA]</scope>
    <source>
        <strain evidence="2">cv. Tatra</strain>
        <tissue evidence="1">Young leaves</tissue>
    </source>
</reference>
<name>A0A2K3JPB2_TRIPR</name>
<sequence length="107" mass="11395">MKSCGFSDGGCVGESNNAGAIVVEKIGSEIEVRREVNGVRVLEGFRVRERGEEVVEVGKGVRGGWAAEVVEEKGRWGDEVVGIERAGDEIGGGRRRLVVAEVVVVVD</sequence>
<gene>
    <name evidence="1" type="ORF">L195_g049515</name>
</gene>
<dbReference type="Proteomes" id="UP000236291">
    <property type="component" value="Unassembled WGS sequence"/>
</dbReference>
<organism evidence="1 2">
    <name type="scientific">Trifolium pratense</name>
    <name type="common">Red clover</name>
    <dbReference type="NCBI Taxonomy" id="57577"/>
    <lineage>
        <taxon>Eukaryota</taxon>
        <taxon>Viridiplantae</taxon>
        <taxon>Streptophyta</taxon>
        <taxon>Embryophyta</taxon>
        <taxon>Tracheophyta</taxon>
        <taxon>Spermatophyta</taxon>
        <taxon>Magnoliopsida</taxon>
        <taxon>eudicotyledons</taxon>
        <taxon>Gunneridae</taxon>
        <taxon>Pentapetalae</taxon>
        <taxon>rosids</taxon>
        <taxon>fabids</taxon>
        <taxon>Fabales</taxon>
        <taxon>Fabaceae</taxon>
        <taxon>Papilionoideae</taxon>
        <taxon>50 kb inversion clade</taxon>
        <taxon>NPAAA clade</taxon>
        <taxon>Hologalegina</taxon>
        <taxon>IRL clade</taxon>
        <taxon>Trifolieae</taxon>
        <taxon>Trifolium</taxon>
    </lineage>
</organism>